<dbReference type="VEuPathDB" id="FungiDB:RhiirA1_451730"/>
<dbReference type="PRINTS" id="PR00109">
    <property type="entry name" value="TYRKINASE"/>
</dbReference>
<dbReference type="VEuPathDB" id="FungiDB:FUN_001174"/>
<evidence type="ECO:0000256" key="4">
    <source>
        <dbReference type="ARBA" id="ARBA00022840"/>
    </source>
</evidence>
<dbReference type="PANTHER" id="PTHR44329:SF288">
    <property type="entry name" value="MITOGEN-ACTIVATED PROTEIN KINASE KINASE KINASE 20"/>
    <property type="match status" value="1"/>
</dbReference>
<feature type="domain" description="Protein kinase" evidence="6">
    <location>
        <begin position="300"/>
        <end position="556"/>
    </location>
</feature>
<feature type="compositionally biased region" description="Polar residues" evidence="5">
    <location>
        <begin position="640"/>
        <end position="661"/>
    </location>
</feature>
<dbReference type="InterPro" id="IPR051681">
    <property type="entry name" value="Ser/Thr_Kinases-Pseudokinases"/>
</dbReference>
<accession>A0A2N0SBL7</accession>
<keyword evidence="3 7" id="KW-0418">Kinase</keyword>
<dbReference type="InterPro" id="IPR001245">
    <property type="entry name" value="Ser-Thr/Tyr_kinase_cat_dom"/>
</dbReference>
<dbReference type="PROSITE" id="PS50011">
    <property type="entry name" value="PROTEIN_KINASE_DOM"/>
    <property type="match status" value="2"/>
</dbReference>
<dbReference type="VEuPathDB" id="FungiDB:RhiirFUN_026850"/>
<organism evidence="7 8">
    <name type="scientific">Rhizophagus irregularis</name>
    <dbReference type="NCBI Taxonomy" id="588596"/>
    <lineage>
        <taxon>Eukaryota</taxon>
        <taxon>Fungi</taxon>
        <taxon>Fungi incertae sedis</taxon>
        <taxon>Mucoromycota</taxon>
        <taxon>Glomeromycotina</taxon>
        <taxon>Glomeromycetes</taxon>
        <taxon>Glomerales</taxon>
        <taxon>Glomeraceae</taxon>
        <taxon>Rhizophagus</taxon>
    </lineage>
</organism>
<feature type="region of interest" description="Disordered" evidence="5">
    <location>
        <begin position="640"/>
        <end position="665"/>
    </location>
</feature>
<feature type="domain" description="Protein kinase" evidence="6">
    <location>
        <begin position="936"/>
        <end position="1193"/>
    </location>
</feature>
<evidence type="ECO:0000259" key="6">
    <source>
        <dbReference type="PROSITE" id="PS50011"/>
    </source>
</evidence>
<dbReference type="InterPro" id="IPR000719">
    <property type="entry name" value="Prot_kinase_dom"/>
</dbReference>
<evidence type="ECO:0000256" key="1">
    <source>
        <dbReference type="ARBA" id="ARBA00022679"/>
    </source>
</evidence>
<dbReference type="GO" id="GO:0005524">
    <property type="term" value="F:ATP binding"/>
    <property type="evidence" value="ECO:0007669"/>
    <property type="project" value="UniProtKB-KW"/>
</dbReference>
<gene>
    <name evidence="7" type="ORF">RhiirA1_451730</name>
</gene>
<reference evidence="7 8" key="1">
    <citation type="submission" date="2017-10" db="EMBL/GenBank/DDBJ databases">
        <title>Extensive intraspecific genome diversity in a model arbuscular mycorrhizal fungus.</title>
        <authorList>
            <person name="Chen E.C.H."/>
            <person name="Morin E."/>
            <person name="Baudet D."/>
            <person name="Noel J."/>
            <person name="Ndikumana S."/>
            <person name="Charron P."/>
            <person name="St-Onge C."/>
            <person name="Giorgi J."/>
            <person name="Grigoriev I.V."/>
            <person name="Roux C."/>
            <person name="Martin F.M."/>
            <person name="Corradi N."/>
        </authorList>
    </citation>
    <scope>NUCLEOTIDE SEQUENCE [LARGE SCALE GENOMIC DNA]</scope>
    <source>
        <strain evidence="7 8">A1</strain>
    </source>
</reference>
<dbReference type="SUPFAM" id="SSF56112">
    <property type="entry name" value="Protein kinase-like (PK-like)"/>
    <property type="match status" value="2"/>
</dbReference>
<dbReference type="InterPro" id="IPR011009">
    <property type="entry name" value="Kinase-like_dom_sf"/>
</dbReference>
<dbReference type="Gene3D" id="1.10.510.10">
    <property type="entry name" value="Transferase(Phosphotransferase) domain 1"/>
    <property type="match status" value="2"/>
</dbReference>
<evidence type="ECO:0000256" key="2">
    <source>
        <dbReference type="ARBA" id="ARBA00022741"/>
    </source>
</evidence>
<keyword evidence="2" id="KW-0547">Nucleotide-binding</keyword>
<evidence type="ECO:0000313" key="8">
    <source>
        <dbReference type="Proteomes" id="UP000232688"/>
    </source>
</evidence>
<dbReference type="Pfam" id="PF07714">
    <property type="entry name" value="PK_Tyr_Ser-Thr"/>
    <property type="match status" value="2"/>
</dbReference>
<keyword evidence="4" id="KW-0067">ATP-binding</keyword>
<evidence type="ECO:0000313" key="7">
    <source>
        <dbReference type="EMBL" id="PKC72946.1"/>
    </source>
</evidence>
<evidence type="ECO:0000256" key="3">
    <source>
        <dbReference type="ARBA" id="ARBA00022777"/>
    </source>
</evidence>
<proteinExistence type="predicted"/>
<sequence>MEDSQDTNNEDPTPKLKSSPIPILFIPFNNKDNKCNYCGNEYSKTLLFSQKYCKKCLFKFIKDTIGDNVTYLDVHISKNETRCIEHEADLCTGNIQEWCIHCSEISYFKQVISPLSFPKYNRVLKKLIIKCTCDEPVYHSDTSYVDFLIFFGQVESFLTKKLIPILYLPWWDAKDECIVCKRGLKLVSNCQKSCSHCYTTFIGCRYCLTTNIIFGITEESQCKKCNRTTTIDTNIQNIGSGNYDVDDFLYYTRFNTNIYHAIPNYINYYNENQVWFYNFIENELVNNIQPIMELIPYTQIEDFEEIARGGFGIVYKATWLKENIEVAVKKFFSQNIKTFLNELKSLYQCYDKNFIIKYCGITQDTESKDYMLVMEYANGKNLHNYLRENFTNITWHNKINLLLKISEGLCVIHEKNFIHRDFHSKNIFLSESGSYQHWQIGDLGLTRHANDILSNNEMYGIISYTAPEIFKYNKYLKESDIYSIGMIMWELTTGRRPFDNVKNDVTLILEIIDGKRPEITNDTPKCFSNLMKRCWDSNPTKRPSANEIYEISYFWLFRNEDIEQFNEAEKRRLELLELKKLGPEFTENSNSGLIYTNFSINLLQSNIKPNSLTKRSNIKGYFTRELDFDIDDIQSRSPNINSTTTSRSLVPYRNNTNNNGDPTPKLKSSPVPILFIAFNIEENECINCGNEYFKTLLSEQKYCNNCLNKYVQQITDINTYMDVHISENNTQYISMISHFKQIVSPLSSLKYIEEKVEESCKLCGNIIYQSINDINYKFCPDCFLISCEWIDSSLTKKPIPILCLPWWDVSYDCITCGRYLKFISDHQKWCSNCFIIYIGCRYCLTTNIIFGITDKSQCKKCKRIVFTTADIANTTSGNYDIDVLLGLDTNKFHMIASFNKYIDNKVLNSLQIYEFIRDKFGDKYNPITKWFSYSQINNVKEIAKGGFAIIYIANVVEYGPVILKKYENSLEVNKYFLNELKHLSQLYSRFDVIIKLYGVTQDPQFNDNMLVMEYANGGDLHGYLQKNFANITWMDKLIILQNISEGLHVIHKENFIHRDFHSRNILLKCSESGNLWKIGDLGLVQHTDDTPSNNEIYGVIPYIAPEVFKDGRFSKESDIYSMGMIMWELTTGCKPFDNVYHDISLIHKILDGERPLITEDTPEIYANLMKRCWDFDPKKRPLIFEILESVSWYNYDYTTKFAVFKQAEEKRLELIEMKMLGPDFSEKRHSGAIYTSRPLSALISKCSSIFSINAFNEKQDYTSQELNFNNDNEPQNNVDYNSVELKSNEDIFQTSSLENNDFAKDSTQQGTSISTSRKHIMEELNIQSQNDGKRIKAYDVD</sequence>
<reference evidence="7 8" key="2">
    <citation type="submission" date="2017-10" db="EMBL/GenBank/DDBJ databases">
        <title>Genome analyses suggest a sexual origin of heterokaryosis in a supposedly ancient asexual fungus.</title>
        <authorList>
            <person name="Corradi N."/>
            <person name="Sedzielewska K."/>
            <person name="Noel J."/>
            <person name="Charron P."/>
            <person name="Farinelli L."/>
            <person name="Marton T."/>
            <person name="Kruger M."/>
            <person name="Pelin A."/>
            <person name="Brachmann A."/>
            <person name="Corradi N."/>
        </authorList>
    </citation>
    <scope>NUCLEOTIDE SEQUENCE [LARGE SCALE GENOMIC DNA]</scope>
    <source>
        <strain evidence="7 8">A1</strain>
    </source>
</reference>
<comment type="caution">
    <text evidence="7">The sequence shown here is derived from an EMBL/GenBank/DDBJ whole genome shotgun (WGS) entry which is preliminary data.</text>
</comment>
<protein>
    <submittedName>
        <fullName evidence="7">Kinase-like protein</fullName>
    </submittedName>
</protein>
<dbReference type="GO" id="GO:0004674">
    <property type="term" value="F:protein serine/threonine kinase activity"/>
    <property type="evidence" value="ECO:0007669"/>
    <property type="project" value="TreeGrafter"/>
</dbReference>
<evidence type="ECO:0000256" key="5">
    <source>
        <dbReference type="SAM" id="MobiDB-lite"/>
    </source>
</evidence>
<dbReference type="Proteomes" id="UP000232688">
    <property type="component" value="Unassembled WGS sequence"/>
</dbReference>
<dbReference type="PANTHER" id="PTHR44329">
    <property type="entry name" value="SERINE/THREONINE-PROTEIN KINASE TNNI3K-RELATED"/>
    <property type="match status" value="1"/>
</dbReference>
<keyword evidence="1" id="KW-0808">Transferase</keyword>
<name>A0A2N0SBL7_9GLOM</name>
<dbReference type="EMBL" id="LLXH01000107">
    <property type="protein sequence ID" value="PKC72946.1"/>
    <property type="molecule type" value="Genomic_DNA"/>
</dbReference>